<dbReference type="Proteomes" id="UP001154259">
    <property type="component" value="Unassembled WGS sequence"/>
</dbReference>
<evidence type="ECO:0000256" key="1">
    <source>
        <dbReference type="ARBA" id="ARBA00018370"/>
    </source>
</evidence>
<protein>
    <recommendedName>
        <fullName evidence="1">Parvulin-like PPIase</fullName>
    </recommendedName>
    <alternativeName>
        <fullName evidence="7">Peptidyl-prolyl cis-trans isomerase plp</fullName>
    </alternativeName>
    <alternativeName>
        <fullName evidence="8">Rotamase plp</fullName>
    </alternativeName>
</protein>
<dbReference type="InterPro" id="IPR027304">
    <property type="entry name" value="Trigger_fact/SurA_dom_sf"/>
</dbReference>
<dbReference type="EMBL" id="CAMXCS010000001">
    <property type="protein sequence ID" value="CAI3936681.1"/>
    <property type="molecule type" value="Genomic_DNA"/>
</dbReference>
<dbReference type="Pfam" id="PF00639">
    <property type="entry name" value="Rotamase"/>
    <property type="match status" value="1"/>
</dbReference>
<feature type="compositionally biased region" description="Polar residues" evidence="10">
    <location>
        <begin position="463"/>
        <end position="474"/>
    </location>
</feature>
<evidence type="ECO:0000256" key="2">
    <source>
        <dbReference type="ARBA" id="ARBA00022729"/>
    </source>
</evidence>
<keyword evidence="4 9" id="KW-0697">Rotamase</keyword>
<feature type="compositionally biased region" description="Polar residues" evidence="10">
    <location>
        <begin position="42"/>
        <end position="51"/>
    </location>
</feature>
<sequence>MYKTHRFSLLLSPYKLSIFLAMVGTFLSSATSFATTEHKNHIPSSSPSVNSKAMGKDYSIPDAQDNAESKIIAIINGNLLTQRDVNNREQLFQLTAGVRLTPDVLQRMRPQLIKQLITERLHTQEMLRRNVNVPPEQIAEAIADIEKRNGMPPNALRNQLSSDGVSMSTLIDQIRLQLGWSRVLQQELGSQSRITAQEVEQRQKALKQEVGQPEYLLNEIFIPVENARHPEQELQFTKTIIQQLRNGAPFPIVAAQFSQAQSALQGGALGWVQKDNLDPEVATLVSKMPIGAISNPIQVAGGYIIAMLSGKRTIGNEMGTLMTIRQVFLPFSSKLNPKNPTPQQISVLNQVNQLKNSLHTCQQVEEANQKAGNTRPSDPGPMQLERMNPEMGNVLQGLQPGQVSKPLVSIDGIALIMVCTKEKKNIADISTSEIANQLLSQRVEQVSQQLDRDLHRQAIIEMHTNTNDSTTKPATQPKRKHH</sequence>
<dbReference type="AlphaFoldDB" id="A0A9W4X5L6"/>
<dbReference type="SUPFAM" id="SSF109998">
    <property type="entry name" value="Triger factor/SurA peptide-binding domain-like"/>
    <property type="match status" value="1"/>
</dbReference>
<dbReference type="InterPro" id="IPR015391">
    <property type="entry name" value="SurA_N"/>
</dbReference>
<keyword evidence="16" id="KW-1185">Reference proteome</keyword>
<feature type="region of interest" description="Disordered" evidence="10">
    <location>
        <begin position="37"/>
        <end position="60"/>
    </location>
</feature>
<dbReference type="PANTHER" id="PTHR47637">
    <property type="entry name" value="CHAPERONE SURA"/>
    <property type="match status" value="1"/>
</dbReference>
<dbReference type="InterPro" id="IPR000297">
    <property type="entry name" value="PPIase_PpiC"/>
</dbReference>
<dbReference type="Gene3D" id="1.10.4030.10">
    <property type="entry name" value="Porin chaperone SurA, peptide-binding domain"/>
    <property type="match status" value="1"/>
</dbReference>
<evidence type="ECO:0000256" key="9">
    <source>
        <dbReference type="PROSITE-ProRule" id="PRU00278"/>
    </source>
</evidence>
<evidence type="ECO:0000256" key="4">
    <source>
        <dbReference type="ARBA" id="ARBA00023110"/>
    </source>
</evidence>
<feature type="domain" description="PpiC" evidence="12">
    <location>
        <begin position="212"/>
        <end position="310"/>
    </location>
</feature>
<dbReference type="InterPro" id="IPR050280">
    <property type="entry name" value="OMP_Chaperone_SurA"/>
</dbReference>
<keyword evidence="2 11" id="KW-0732">Signal</keyword>
<dbReference type="Gene3D" id="3.10.50.40">
    <property type="match status" value="1"/>
</dbReference>
<dbReference type="EMBL" id="CAMXCM010000001">
    <property type="protein sequence ID" value="CAI3924293.1"/>
    <property type="molecule type" value="Genomic_DNA"/>
</dbReference>
<feature type="signal peptide" evidence="11">
    <location>
        <begin position="1"/>
        <end position="34"/>
    </location>
</feature>
<keyword evidence="6 9" id="KW-0413">Isomerase</keyword>
<evidence type="ECO:0000256" key="11">
    <source>
        <dbReference type="SAM" id="SignalP"/>
    </source>
</evidence>
<name>A0A9W4X5L6_9PROT</name>
<evidence type="ECO:0000313" key="13">
    <source>
        <dbReference type="EMBL" id="CAI3924293.1"/>
    </source>
</evidence>
<evidence type="ECO:0000256" key="3">
    <source>
        <dbReference type="ARBA" id="ARBA00022764"/>
    </source>
</evidence>
<evidence type="ECO:0000313" key="15">
    <source>
        <dbReference type="Proteomes" id="UP001154255"/>
    </source>
</evidence>
<dbReference type="Proteomes" id="UP001154255">
    <property type="component" value="Unassembled WGS sequence"/>
</dbReference>
<keyword evidence="3" id="KW-0574">Periplasm</keyword>
<evidence type="ECO:0000256" key="6">
    <source>
        <dbReference type="ARBA" id="ARBA00023235"/>
    </source>
</evidence>
<dbReference type="SUPFAM" id="SSF54534">
    <property type="entry name" value="FKBP-like"/>
    <property type="match status" value="2"/>
</dbReference>
<dbReference type="InterPro" id="IPR046357">
    <property type="entry name" value="PPIase_dom_sf"/>
</dbReference>
<evidence type="ECO:0000259" key="12">
    <source>
        <dbReference type="PROSITE" id="PS50198"/>
    </source>
</evidence>
<reference evidence="13" key="1">
    <citation type="submission" date="2022-10" db="EMBL/GenBank/DDBJ databases">
        <authorList>
            <person name="Botero Cardona J."/>
        </authorList>
    </citation>
    <scope>NUCLEOTIDE SEQUENCE</scope>
    <source>
        <strain evidence="13">LMG 31819</strain>
        <strain evidence="14">R-53529</strain>
    </source>
</reference>
<evidence type="ECO:0000256" key="7">
    <source>
        <dbReference type="ARBA" id="ARBA00030642"/>
    </source>
</evidence>
<dbReference type="PROSITE" id="PS50198">
    <property type="entry name" value="PPIC_PPIASE_2"/>
    <property type="match status" value="1"/>
</dbReference>
<accession>A0A9W4X5L6</accession>
<evidence type="ECO:0000256" key="10">
    <source>
        <dbReference type="SAM" id="MobiDB-lite"/>
    </source>
</evidence>
<evidence type="ECO:0000313" key="16">
    <source>
        <dbReference type="Proteomes" id="UP001154259"/>
    </source>
</evidence>
<feature type="region of interest" description="Disordered" evidence="10">
    <location>
        <begin position="461"/>
        <end position="482"/>
    </location>
</feature>
<proteinExistence type="predicted"/>
<organism evidence="13 15">
    <name type="scientific">Commensalibacter communis</name>
    <dbReference type="NCBI Taxonomy" id="2972786"/>
    <lineage>
        <taxon>Bacteria</taxon>
        <taxon>Pseudomonadati</taxon>
        <taxon>Pseudomonadota</taxon>
        <taxon>Alphaproteobacteria</taxon>
        <taxon>Acetobacterales</taxon>
        <taxon>Acetobacteraceae</taxon>
    </lineage>
</organism>
<evidence type="ECO:0000256" key="8">
    <source>
        <dbReference type="ARBA" id="ARBA00031484"/>
    </source>
</evidence>
<dbReference type="GO" id="GO:0003755">
    <property type="term" value="F:peptidyl-prolyl cis-trans isomerase activity"/>
    <property type="evidence" value="ECO:0007669"/>
    <property type="project" value="UniProtKB-KW"/>
</dbReference>
<evidence type="ECO:0000313" key="14">
    <source>
        <dbReference type="EMBL" id="CAI3936681.1"/>
    </source>
</evidence>
<dbReference type="PANTHER" id="PTHR47637:SF1">
    <property type="entry name" value="CHAPERONE SURA"/>
    <property type="match status" value="1"/>
</dbReference>
<comment type="caution">
    <text evidence="13">The sequence shown here is derived from an EMBL/GenBank/DDBJ whole genome shotgun (WGS) entry which is preliminary data.</text>
</comment>
<keyword evidence="5" id="KW-0143">Chaperone</keyword>
<dbReference type="Pfam" id="PF09312">
    <property type="entry name" value="SurA_N"/>
    <property type="match status" value="1"/>
</dbReference>
<evidence type="ECO:0000256" key="5">
    <source>
        <dbReference type="ARBA" id="ARBA00023186"/>
    </source>
</evidence>
<feature type="chain" id="PRO_5040955746" description="Parvulin-like PPIase" evidence="11">
    <location>
        <begin position="35"/>
        <end position="482"/>
    </location>
</feature>
<gene>
    <name evidence="14" type="ORF">R53529_LOCUS859</name>
    <name evidence="13" type="ORF">R53530_LOCUS242</name>
</gene>